<keyword evidence="3" id="KW-1185">Reference proteome</keyword>
<gene>
    <name evidence="2" type="ORF">JWS13_37730</name>
</gene>
<feature type="region of interest" description="Disordered" evidence="1">
    <location>
        <begin position="269"/>
        <end position="288"/>
    </location>
</feature>
<feature type="compositionally biased region" description="Basic residues" evidence="1">
    <location>
        <begin position="278"/>
        <end position="288"/>
    </location>
</feature>
<dbReference type="Proteomes" id="UP000662986">
    <property type="component" value="Chromosome"/>
</dbReference>
<evidence type="ECO:0000313" key="2">
    <source>
        <dbReference type="EMBL" id="QSE93936.1"/>
    </source>
</evidence>
<reference evidence="2 3" key="1">
    <citation type="journal article" date="2021" name="Microbiol. Resour. Announc.">
        <title>Complete Genome Sequences of Two Rhodococcus sp. Strains with Large and Linear Chromosomes, Isolated from Apple Rhizosphere.</title>
        <authorList>
            <person name="Benning S."/>
            <person name="Brugnone N."/>
            <person name="Siani R."/>
            <person name="Kublik S."/>
            <person name="Schloter M."/>
            <person name="Rad V."/>
        </authorList>
    </citation>
    <scope>NUCLEOTIDE SEQUENCE [LARGE SCALE GENOMIC DNA]</scope>
    <source>
        <strain evidence="2 3">R79</strain>
    </source>
</reference>
<evidence type="ECO:0000313" key="3">
    <source>
        <dbReference type="Proteomes" id="UP000662986"/>
    </source>
</evidence>
<dbReference type="EMBL" id="CP070619">
    <property type="protein sequence ID" value="QSE93936.1"/>
    <property type="molecule type" value="Genomic_DNA"/>
</dbReference>
<proteinExistence type="predicted"/>
<name>A0A974ZXB1_9NOCA</name>
<organism evidence="2 3">
    <name type="scientific">Rhodococcus pseudokoreensis</name>
    <dbReference type="NCBI Taxonomy" id="2811421"/>
    <lineage>
        <taxon>Bacteria</taxon>
        <taxon>Bacillati</taxon>
        <taxon>Actinomycetota</taxon>
        <taxon>Actinomycetes</taxon>
        <taxon>Mycobacteriales</taxon>
        <taxon>Nocardiaceae</taxon>
        <taxon>Rhodococcus</taxon>
    </lineage>
</organism>
<reference evidence="2 3" key="2">
    <citation type="journal article" date="2022" name="Arch. Microbiol.">
        <title>Rhodococcus pseudokoreensis sp. nov. isolated from the rhizosphere of young M26 apple rootstocks.</title>
        <authorList>
            <person name="Kampfer P."/>
            <person name="Glaeser S.P."/>
            <person name="Blom J."/>
            <person name="Wolf J."/>
            <person name="Benning S."/>
            <person name="Schloter M."/>
            <person name="Neumann-Schaal M."/>
        </authorList>
    </citation>
    <scope>NUCLEOTIDE SEQUENCE [LARGE SCALE GENOMIC DNA]</scope>
    <source>
        <strain evidence="2 3">R79</strain>
    </source>
</reference>
<dbReference type="RefSeq" id="WP_206010412.1">
    <property type="nucleotide sequence ID" value="NZ_CP070619.1"/>
</dbReference>
<evidence type="ECO:0000256" key="1">
    <source>
        <dbReference type="SAM" id="MobiDB-lite"/>
    </source>
</evidence>
<sequence length="288" mass="32530">MSEYQYFEFLALDTPLSKRMQSEVRKLSTRAVITPTTFTNTYHFGDFRGDPRKMVHKCYDLHIHVTSWGTRRLMVKVPAQSFSEDAADYTVEPYLEVESIGKHLVFDFTHEDDSADFTDAAEGWMASLARVRDEMMMGDVRPLYLGWLAAIGTRQLDGYDEWEHEREPSVPAGLEALTAPQEALTDYLRIDTHLLAAAREASSPLASKTQTTAGLRRQIAKLPEATKNKILLAVAKGEHAVARTELARLTADAGRSIDQQPRTVVALLERADQLRQSAHPRRSRRATR</sequence>
<accession>A0A974ZXB1</accession>
<protein>
    <submittedName>
        <fullName evidence="2">Uncharacterized protein</fullName>
    </submittedName>
</protein>